<evidence type="ECO:0000256" key="2">
    <source>
        <dbReference type="ARBA" id="ARBA00022679"/>
    </source>
</evidence>
<feature type="binding site" evidence="8">
    <location>
        <begin position="11"/>
        <end position="19"/>
    </location>
    <ligand>
        <name>ATP</name>
        <dbReference type="ChEBI" id="CHEBI:30616"/>
    </ligand>
</feature>
<feature type="domain" description="Cytidylate kinase" evidence="9">
    <location>
        <begin position="7"/>
        <end position="220"/>
    </location>
</feature>
<dbReference type="NCBIfam" id="TIGR00017">
    <property type="entry name" value="cmk"/>
    <property type="match status" value="1"/>
</dbReference>
<evidence type="ECO:0000256" key="4">
    <source>
        <dbReference type="ARBA" id="ARBA00022777"/>
    </source>
</evidence>
<dbReference type="InterPro" id="IPR003136">
    <property type="entry name" value="Cytidylate_kin"/>
</dbReference>
<evidence type="ECO:0000256" key="8">
    <source>
        <dbReference type="HAMAP-Rule" id="MF_00238"/>
    </source>
</evidence>
<dbReference type="GO" id="GO:0036431">
    <property type="term" value="F:dCMP kinase activity"/>
    <property type="evidence" value="ECO:0007669"/>
    <property type="project" value="InterPro"/>
</dbReference>
<comment type="catalytic activity">
    <reaction evidence="7 8">
        <text>CMP + ATP = CDP + ADP</text>
        <dbReference type="Rhea" id="RHEA:11600"/>
        <dbReference type="ChEBI" id="CHEBI:30616"/>
        <dbReference type="ChEBI" id="CHEBI:58069"/>
        <dbReference type="ChEBI" id="CHEBI:60377"/>
        <dbReference type="ChEBI" id="CHEBI:456216"/>
        <dbReference type="EC" id="2.7.4.25"/>
    </reaction>
</comment>
<evidence type="ECO:0000256" key="5">
    <source>
        <dbReference type="ARBA" id="ARBA00022840"/>
    </source>
</evidence>
<proteinExistence type="inferred from homology"/>
<evidence type="ECO:0000256" key="1">
    <source>
        <dbReference type="ARBA" id="ARBA00009427"/>
    </source>
</evidence>
<dbReference type="InterPro" id="IPR011994">
    <property type="entry name" value="Cytidylate_kinase_dom"/>
</dbReference>
<keyword evidence="3 8" id="KW-0547">Nucleotide-binding</keyword>
<keyword evidence="2 8" id="KW-0808">Transferase</keyword>
<dbReference type="Pfam" id="PF02224">
    <property type="entry name" value="Cytidylate_kin"/>
    <property type="match status" value="1"/>
</dbReference>
<dbReference type="PANTHER" id="PTHR21299:SF2">
    <property type="entry name" value="CYTIDYLATE KINASE"/>
    <property type="match status" value="1"/>
</dbReference>
<organism evidence="10">
    <name type="scientific">Sporolactobacillus sp. Y61</name>
    <dbReference type="NCBI Taxonomy" id="3160863"/>
    <lineage>
        <taxon>Bacteria</taxon>
        <taxon>Bacillati</taxon>
        <taxon>Bacillota</taxon>
        <taxon>Bacilli</taxon>
        <taxon>Bacillales</taxon>
        <taxon>Sporolactobacillaceae</taxon>
        <taxon>Sporolactobacillus</taxon>
    </lineage>
</organism>
<dbReference type="GO" id="GO:0005829">
    <property type="term" value="C:cytosol"/>
    <property type="evidence" value="ECO:0007669"/>
    <property type="project" value="TreeGrafter"/>
</dbReference>
<dbReference type="EMBL" id="CP159510">
    <property type="protein sequence ID" value="XCJ16314.1"/>
    <property type="molecule type" value="Genomic_DNA"/>
</dbReference>
<evidence type="ECO:0000313" key="10">
    <source>
        <dbReference type="EMBL" id="XCJ16314.1"/>
    </source>
</evidence>
<evidence type="ECO:0000259" key="9">
    <source>
        <dbReference type="Pfam" id="PF02224"/>
    </source>
</evidence>
<protein>
    <recommendedName>
        <fullName evidence="8">Cytidylate kinase</fullName>
        <shortName evidence="8">CK</shortName>
        <ecNumber evidence="8">2.7.4.25</ecNumber>
    </recommendedName>
    <alternativeName>
        <fullName evidence="8">Cytidine monophosphate kinase</fullName>
        <shortName evidence="8">CMP kinase</shortName>
    </alternativeName>
</protein>
<dbReference type="RefSeq" id="WP_353947878.1">
    <property type="nucleotide sequence ID" value="NZ_CP159510.1"/>
</dbReference>
<reference evidence="10" key="1">
    <citation type="submission" date="2024-06" db="EMBL/GenBank/DDBJ databases">
        <authorList>
            <person name="Fan A."/>
            <person name="Zhang F.Y."/>
            <person name="Zhang L."/>
        </authorList>
    </citation>
    <scope>NUCLEOTIDE SEQUENCE</scope>
    <source>
        <strain evidence="10">Y61</strain>
    </source>
</reference>
<dbReference type="InterPro" id="IPR027417">
    <property type="entry name" value="P-loop_NTPase"/>
</dbReference>
<dbReference type="SUPFAM" id="SSF52540">
    <property type="entry name" value="P-loop containing nucleoside triphosphate hydrolases"/>
    <property type="match status" value="1"/>
</dbReference>
<dbReference type="GO" id="GO:0005524">
    <property type="term" value="F:ATP binding"/>
    <property type="evidence" value="ECO:0007669"/>
    <property type="project" value="UniProtKB-UniRule"/>
</dbReference>
<dbReference type="Gene3D" id="3.40.50.300">
    <property type="entry name" value="P-loop containing nucleotide triphosphate hydrolases"/>
    <property type="match status" value="1"/>
</dbReference>
<evidence type="ECO:0000256" key="6">
    <source>
        <dbReference type="ARBA" id="ARBA00047615"/>
    </source>
</evidence>
<keyword evidence="5 8" id="KW-0067">ATP-binding</keyword>
<dbReference type="CDD" id="cd02020">
    <property type="entry name" value="CMPK"/>
    <property type="match status" value="1"/>
</dbReference>
<dbReference type="GO" id="GO:0015949">
    <property type="term" value="P:nucleobase-containing small molecule interconversion"/>
    <property type="evidence" value="ECO:0007669"/>
    <property type="project" value="TreeGrafter"/>
</dbReference>
<accession>A0AAU8ID90</accession>
<sequence>MERLFQIAIDGPAAAGKSTVAKIAAKKLGFIYIDTGAMYRSLTYKALKTGTDLLSGEALKALLDETEISLCHHEDGQRVLVDGEDVTEQIRYPDVSSQVSLVSSYKEVRREMVRRQRILAGKRNVVMDGRDIGTHVLRNAQVKIFLKASVNERASRRFREEEQKGRHPSLESLKRAIVLRDQKDTERKVSPLVKADDAVELDTTSLTVDGVVERILSIVKERRSR</sequence>
<gene>
    <name evidence="8 10" type="primary">cmk</name>
    <name evidence="10" type="ORF">ABNN70_11590</name>
</gene>
<name>A0AAU8ID90_9BACL</name>
<keyword evidence="4 8" id="KW-0418">Kinase</keyword>
<comment type="subcellular location">
    <subcellularLocation>
        <location evidence="8">Cytoplasm</location>
    </subcellularLocation>
</comment>
<evidence type="ECO:0000256" key="7">
    <source>
        <dbReference type="ARBA" id="ARBA00048478"/>
    </source>
</evidence>
<dbReference type="HAMAP" id="MF_00238">
    <property type="entry name" value="Cytidyl_kinase_type1"/>
    <property type="match status" value="1"/>
</dbReference>
<evidence type="ECO:0000256" key="3">
    <source>
        <dbReference type="ARBA" id="ARBA00022741"/>
    </source>
</evidence>
<keyword evidence="8" id="KW-0963">Cytoplasm</keyword>
<dbReference type="PANTHER" id="PTHR21299">
    <property type="entry name" value="CYTIDYLATE KINASE/PANTOATE-BETA-ALANINE LIGASE"/>
    <property type="match status" value="1"/>
</dbReference>
<comment type="catalytic activity">
    <reaction evidence="6 8">
        <text>dCMP + ATP = dCDP + ADP</text>
        <dbReference type="Rhea" id="RHEA:25094"/>
        <dbReference type="ChEBI" id="CHEBI:30616"/>
        <dbReference type="ChEBI" id="CHEBI:57566"/>
        <dbReference type="ChEBI" id="CHEBI:58593"/>
        <dbReference type="ChEBI" id="CHEBI:456216"/>
        <dbReference type="EC" id="2.7.4.25"/>
    </reaction>
</comment>
<dbReference type="AlphaFoldDB" id="A0AAU8ID90"/>
<dbReference type="GO" id="GO:0006220">
    <property type="term" value="P:pyrimidine nucleotide metabolic process"/>
    <property type="evidence" value="ECO:0007669"/>
    <property type="project" value="UniProtKB-UniRule"/>
</dbReference>
<dbReference type="EC" id="2.7.4.25" evidence="8"/>
<comment type="similarity">
    <text evidence="1 8">Belongs to the cytidylate kinase family. Type 1 subfamily.</text>
</comment>